<dbReference type="SMART" id="SM00388">
    <property type="entry name" value="HisKA"/>
    <property type="match status" value="1"/>
</dbReference>
<accession>A0A853JQU6</accession>
<evidence type="ECO:0000313" key="13">
    <source>
        <dbReference type="EMBL" id="NZA38877.1"/>
    </source>
</evidence>
<dbReference type="RefSeq" id="WP_013380892.1">
    <property type="nucleotide sequence ID" value="NC_014624.2"/>
</dbReference>
<evidence type="ECO:0000256" key="8">
    <source>
        <dbReference type="ARBA" id="ARBA00022989"/>
    </source>
</evidence>
<name>A0A853JQU6_9FIRM</name>
<dbReference type="PANTHER" id="PTHR45528:SF8">
    <property type="entry name" value="HISTIDINE KINASE"/>
    <property type="match status" value="1"/>
</dbReference>
<dbReference type="PANTHER" id="PTHR45528">
    <property type="entry name" value="SENSOR HISTIDINE KINASE CPXA"/>
    <property type="match status" value="1"/>
</dbReference>
<dbReference type="GO" id="GO:0005886">
    <property type="term" value="C:plasma membrane"/>
    <property type="evidence" value="ECO:0007669"/>
    <property type="project" value="TreeGrafter"/>
</dbReference>
<dbReference type="HOGENOM" id="CLU_000445_89_34_9"/>
<dbReference type="Pfam" id="PF00512">
    <property type="entry name" value="HisKA"/>
    <property type="match status" value="1"/>
</dbReference>
<dbReference type="Gene3D" id="3.30.565.10">
    <property type="entry name" value="Histidine kinase-like ATPase, C-terminal domain"/>
    <property type="match status" value="1"/>
</dbReference>
<keyword evidence="6 11" id="KW-0812">Transmembrane</keyword>
<evidence type="ECO:0000256" key="7">
    <source>
        <dbReference type="ARBA" id="ARBA00022777"/>
    </source>
</evidence>
<evidence type="ECO:0000256" key="6">
    <source>
        <dbReference type="ARBA" id="ARBA00022692"/>
    </source>
</evidence>
<evidence type="ECO:0000259" key="12">
    <source>
        <dbReference type="PROSITE" id="PS50109"/>
    </source>
</evidence>
<dbReference type="SUPFAM" id="SSF47384">
    <property type="entry name" value="Homodimeric domain of signal transducing histidine kinase"/>
    <property type="match status" value="1"/>
</dbReference>
<evidence type="ECO:0000313" key="14">
    <source>
        <dbReference type="Proteomes" id="UP000586254"/>
    </source>
</evidence>
<dbReference type="GO" id="GO:0000155">
    <property type="term" value="F:phosphorelay sensor kinase activity"/>
    <property type="evidence" value="ECO:0007669"/>
    <property type="project" value="InterPro"/>
</dbReference>
<dbReference type="PRINTS" id="PR01780">
    <property type="entry name" value="LANTIREGPROT"/>
</dbReference>
<keyword evidence="9" id="KW-0902">Two-component regulatory system</keyword>
<reference evidence="13 14" key="1">
    <citation type="submission" date="2020-07" db="EMBL/GenBank/DDBJ databases">
        <title>Organ Donor 1.</title>
        <authorList>
            <person name="Marsh A.J."/>
            <person name="Azcarate-Peril M.A."/>
        </authorList>
    </citation>
    <scope>NUCLEOTIDE SEQUENCE [LARGE SCALE GENOMIC DNA]</scope>
    <source>
        <strain evidence="13 14">AMC0717</strain>
    </source>
</reference>
<keyword evidence="8 11" id="KW-1133">Transmembrane helix</keyword>
<feature type="domain" description="Histidine kinase" evidence="12">
    <location>
        <begin position="244"/>
        <end position="459"/>
    </location>
</feature>
<dbReference type="Pfam" id="PF02518">
    <property type="entry name" value="HATPase_c"/>
    <property type="match status" value="1"/>
</dbReference>
<sequence length="462" mass="51481">MAMREHPKKISRIILTYACLLVLSFVVFFVLAAGAFAEIITSDQFVPANTVENAIRDQKEAIQAAEPFDASLVPEGSRYALIGHDGQVLDTDMDQKMLAEAREYAQRGQNLFGDRFYYQIPRNDGVCVLQYYIKASYKDEALNQKLPSPEWLMNAVIITAAALYILVVFLGTRAFSKRLKNELAPLMEATNAIRNQDLEYRAGPSGIWEFNQVLSSMDDMRLALKESLQKQWREEQEKQEQISALAHDIKTPLTIIKGNSELLTEDNLNGEQAECVRYIHDNAEVIEEYTRLLMEVSQDRAAWNLNPEAIPAMAFMEQIKKQAEGYTAGRQIRLCFDTERLPEAFTGDSGLLNRAVMNIIANGADYTPEGGTLSLKAEGNGSVISITITDGGPGFSADALKNAARKFYMGDKSRSAQKHYGMGLYITDSIIRQHGGSLCLENDPRTGHGRVVIELEGTGEVE</sequence>
<dbReference type="PROSITE" id="PS50109">
    <property type="entry name" value="HIS_KIN"/>
    <property type="match status" value="1"/>
</dbReference>
<evidence type="ECO:0000256" key="10">
    <source>
        <dbReference type="ARBA" id="ARBA00023136"/>
    </source>
</evidence>
<evidence type="ECO:0000256" key="5">
    <source>
        <dbReference type="ARBA" id="ARBA00022679"/>
    </source>
</evidence>
<keyword evidence="7 13" id="KW-0418">Kinase</keyword>
<proteinExistence type="predicted"/>
<dbReference type="InterPro" id="IPR036097">
    <property type="entry name" value="HisK_dim/P_sf"/>
</dbReference>
<organism evidence="13 14">
    <name type="scientific">Eubacterium callanderi</name>
    <dbReference type="NCBI Taxonomy" id="53442"/>
    <lineage>
        <taxon>Bacteria</taxon>
        <taxon>Bacillati</taxon>
        <taxon>Bacillota</taxon>
        <taxon>Clostridia</taxon>
        <taxon>Eubacteriales</taxon>
        <taxon>Eubacteriaceae</taxon>
        <taxon>Eubacterium</taxon>
    </lineage>
</organism>
<comment type="caution">
    <text evidence="13">The sequence shown here is derived from an EMBL/GenBank/DDBJ whole genome shotgun (WGS) entry which is preliminary data.</text>
</comment>
<dbReference type="InterPro" id="IPR005467">
    <property type="entry name" value="His_kinase_dom"/>
</dbReference>
<evidence type="ECO:0000256" key="1">
    <source>
        <dbReference type="ARBA" id="ARBA00000085"/>
    </source>
</evidence>
<dbReference type="SUPFAM" id="SSF55874">
    <property type="entry name" value="ATPase domain of HSP90 chaperone/DNA topoisomerase II/histidine kinase"/>
    <property type="match status" value="1"/>
</dbReference>
<evidence type="ECO:0000256" key="11">
    <source>
        <dbReference type="SAM" id="Phobius"/>
    </source>
</evidence>
<keyword evidence="5" id="KW-0808">Transferase</keyword>
<dbReference type="InterPro" id="IPR050398">
    <property type="entry name" value="HssS/ArlS-like"/>
</dbReference>
<gene>
    <name evidence="13" type="ORF">H0N91_12255</name>
</gene>
<dbReference type="Proteomes" id="UP000586254">
    <property type="component" value="Unassembled WGS sequence"/>
</dbReference>
<dbReference type="InterPro" id="IPR008358">
    <property type="entry name" value="Sig_transdc_His_kin/Pase_MprB"/>
</dbReference>
<comment type="catalytic activity">
    <reaction evidence="1">
        <text>ATP + protein L-histidine = ADP + protein N-phospho-L-histidine.</text>
        <dbReference type="EC" id="2.7.13.3"/>
    </reaction>
</comment>
<dbReference type="Gene3D" id="6.10.340.10">
    <property type="match status" value="1"/>
</dbReference>
<evidence type="ECO:0000256" key="2">
    <source>
        <dbReference type="ARBA" id="ARBA00004141"/>
    </source>
</evidence>
<dbReference type="SMART" id="SM00387">
    <property type="entry name" value="HATPase_c"/>
    <property type="match status" value="1"/>
</dbReference>
<evidence type="ECO:0000256" key="4">
    <source>
        <dbReference type="ARBA" id="ARBA00022553"/>
    </source>
</evidence>
<dbReference type="GeneID" id="68363647"/>
<dbReference type="InterPro" id="IPR036890">
    <property type="entry name" value="HATPase_C_sf"/>
</dbReference>
<evidence type="ECO:0000256" key="3">
    <source>
        <dbReference type="ARBA" id="ARBA00012438"/>
    </source>
</evidence>
<protein>
    <recommendedName>
        <fullName evidence="3">histidine kinase</fullName>
        <ecNumber evidence="3">2.7.13.3</ecNumber>
    </recommendedName>
</protein>
<dbReference type="CDD" id="cd00082">
    <property type="entry name" value="HisKA"/>
    <property type="match status" value="1"/>
</dbReference>
<dbReference type="InterPro" id="IPR003594">
    <property type="entry name" value="HATPase_dom"/>
</dbReference>
<keyword evidence="4" id="KW-0597">Phosphoprotein</keyword>
<dbReference type="EC" id="2.7.13.3" evidence="3"/>
<dbReference type="eggNOG" id="COG2205">
    <property type="taxonomic scope" value="Bacteria"/>
</dbReference>
<comment type="subcellular location">
    <subcellularLocation>
        <location evidence="2">Membrane</location>
        <topology evidence="2">Multi-pass membrane protein</topology>
    </subcellularLocation>
</comment>
<dbReference type="InterPro" id="IPR003661">
    <property type="entry name" value="HisK_dim/P_dom"/>
</dbReference>
<dbReference type="EMBL" id="JACCKS010000013">
    <property type="protein sequence ID" value="NZA38877.1"/>
    <property type="molecule type" value="Genomic_DNA"/>
</dbReference>
<dbReference type="Gene3D" id="1.10.287.130">
    <property type="match status" value="1"/>
</dbReference>
<evidence type="ECO:0000256" key="9">
    <source>
        <dbReference type="ARBA" id="ARBA00023012"/>
    </source>
</evidence>
<feature type="transmembrane region" description="Helical" evidence="11">
    <location>
        <begin position="151"/>
        <end position="171"/>
    </location>
</feature>
<dbReference type="AlphaFoldDB" id="A0A853JQU6"/>
<keyword evidence="10 11" id="KW-0472">Membrane</keyword>